<proteinExistence type="predicted"/>
<evidence type="ECO:0000313" key="1">
    <source>
        <dbReference type="EMBL" id="RPA77519.1"/>
    </source>
</evidence>
<protein>
    <submittedName>
        <fullName evidence="1">Uncharacterized protein</fullName>
    </submittedName>
</protein>
<reference evidence="1 2" key="1">
    <citation type="journal article" date="2018" name="Nat. Ecol. Evol.">
        <title>Pezizomycetes genomes reveal the molecular basis of ectomycorrhizal truffle lifestyle.</title>
        <authorList>
            <person name="Murat C."/>
            <person name="Payen T."/>
            <person name="Noel B."/>
            <person name="Kuo A."/>
            <person name="Morin E."/>
            <person name="Chen J."/>
            <person name="Kohler A."/>
            <person name="Krizsan K."/>
            <person name="Balestrini R."/>
            <person name="Da Silva C."/>
            <person name="Montanini B."/>
            <person name="Hainaut M."/>
            <person name="Levati E."/>
            <person name="Barry K.W."/>
            <person name="Belfiori B."/>
            <person name="Cichocki N."/>
            <person name="Clum A."/>
            <person name="Dockter R.B."/>
            <person name="Fauchery L."/>
            <person name="Guy J."/>
            <person name="Iotti M."/>
            <person name="Le Tacon F."/>
            <person name="Lindquist E.A."/>
            <person name="Lipzen A."/>
            <person name="Malagnac F."/>
            <person name="Mello A."/>
            <person name="Molinier V."/>
            <person name="Miyauchi S."/>
            <person name="Poulain J."/>
            <person name="Riccioni C."/>
            <person name="Rubini A."/>
            <person name="Sitrit Y."/>
            <person name="Splivallo R."/>
            <person name="Traeger S."/>
            <person name="Wang M."/>
            <person name="Zifcakova L."/>
            <person name="Wipf D."/>
            <person name="Zambonelli A."/>
            <person name="Paolocci F."/>
            <person name="Nowrousian M."/>
            <person name="Ottonello S."/>
            <person name="Baldrian P."/>
            <person name="Spatafora J.W."/>
            <person name="Henrissat B."/>
            <person name="Nagy L.G."/>
            <person name="Aury J.M."/>
            <person name="Wincker P."/>
            <person name="Grigoriev I.V."/>
            <person name="Bonfante P."/>
            <person name="Martin F.M."/>
        </authorList>
    </citation>
    <scope>NUCLEOTIDE SEQUENCE [LARGE SCALE GENOMIC DNA]</scope>
    <source>
        <strain evidence="1 2">RN42</strain>
    </source>
</reference>
<sequence>MQSTQTIISAADHLKQRAQAPNWAFRDFAPLTVKFTPEIPLIPKPVTLPEALKQMARALMTIPMLIPIMQSPFSPPLIANIDPRISSVGILLNPQLQPLRRLDLDLAVVAERIGRTPRPDFLPRPVVTNRRGVLVHHIDLPFGVAVEAQTGCVGCCRGLVRVLLCGKSGGGDLPSMWMWASHLLGFLRLKRAGEGGGGDTRWAGRVRALGSGTGLLVGAERAPEAARRLNRKRFGMLRFNMIVDTERSMSG</sequence>
<name>A0A3N4HV09_ASCIM</name>
<dbReference type="AlphaFoldDB" id="A0A3N4HV09"/>
<keyword evidence="2" id="KW-1185">Reference proteome</keyword>
<gene>
    <name evidence="1" type="ORF">BJ508DRAFT_170008</name>
</gene>
<accession>A0A3N4HV09</accession>
<organism evidence="1 2">
    <name type="scientific">Ascobolus immersus RN42</name>
    <dbReference type="NCBI Taxonomy" id="1160509"/>
    <lineage>
        <taxon>Eukaryota</taxon>
        <taxon>Fungi</taxon>
        <taxon>Dikarya</taxon>
        <taxon>Ascomycota</taxon>
        <taxon>Pezizomycotina</taxon>
        <taxon>Pezizomycetes</taxon>
        <taxon>Pezizales</taxon>
        <taxon>Ascobolaceae</taxon>
        <taxon>Ascobolus</taxon>
    </lineage>
</organism>
<dbReference type="Proteomes" id="UP000275078">
    <property type="component" value="Unassembled WGS sequence"/>
</dbReference>
<evidence type="ECO:0000313" key="2">
    <source>
        <dbReference type="Proteomes" id="UP000275078"/>
    </source>
</evidence>
<dbReference type="EMBL" id="ML119725">
    <property type="protein sequence ID" value="RPA77519.1"/>
    <property type="molecule type" value="Genomic_DNA"/>
</dbReference>